<accession>A0A2H3IT54</accession>
<gene>
    <name evidence="1" type="ORF">WOLCODRAFT_21806</name>
</gene>
<dbReference type="EMBL" id="KB467831">
    <property type="protein sequence ID" value="PCH33172.1"/>
    <property type="molecule type" value="Genomic_DNA"/>
</dbReference>
<dbReference type="AlphaFoldDB" id="A0A2H3IT54"/>
<sequence length="66" mass="7585">MINRGIAAGVMVTCYRAWRVALEYKIQLADHSIQLSFNHISESCSRSNCKSIMSPRPSQHHDRLRL</sequence>
<evidence type="ECO:0000313" key="2">
    <source>
        <dbReference type="Proteomes" id="UP000218811"/>
    </source>
</evidence>
<reference evidence="1 2" key="1">
    <citation type="journal article" date="2012" name="Science">
        <title>The Paleozoic origin of enzymatic lignin decomposition reconstructed from 31 fungal genomes.</title>
        <authorList>
            <person name="Floudas D."/>
            <person name="Binder M."/>
            <person name="Riley R."/>
            <person name="Barry K."/>
            <person name="Blanchette R.A."/>
            <person name="Henrissat B."/>
            <person name="Martinez A.T."/>
            <person name="Otillar R."/>
            <person name="Spatafora J.W."/>
            <person name="Yadav J.S."/>
            <person name="Aerts A."/>
            <person name="Benoit I."/>
            <person name="Boyd A."/>
            <person name="Carlson A."/>
            <person name="Copeland A."/>
            <person name="Coutinho P.M."/>
            <person name="de Vries R.P."/>
            <person name="Ferreira P."/>
            <person name="Findley K."/>
            <person name="Foster B."/>
            <person name="Gaskell J."/>
            <person name="Glotzer D."/>
            <person name="Gorecki P."/>
            <person name="Heitman J."/>
            <person name="Hesse C."/>
            <person name="Hori C."/>
            <person name="Igarashi K."/>
            <person name="Jurgens J.A."/>
            <person name="Kallen N."/>
            <person name="Kersten P."/>
            <person name="Kohler A."/>
            <person name="Kuees U."/>
            <person name="Kumar T.K.A."/>
            <person name="Kuo A."/>
            <person name="LaButti K."/>
            <person name="Larrondo L.F."/>
            <person name="Lindquist E."/>
            <person name="Ling A."/>
            <person name="Lombard V."/>
            <person name="Lucas S."/>
            <person name="Lundell T."/>
            <person name="Martin R."/>
            <person name="McLaughlin D.J."/>
            <person name="Morgenstern I."/>
            <person name="Morin E."/>
            <person name="Murat C."/>
            <person name="Nagy L.G."/>
            <person name="Nolan M."/>
            <person name="Ohm R.A."/>
            <person name="Patyshakuliyeva A."/>
            <person name="Rokas A."/>
            <person name="Ruiz-Duenas F.J."/>
            <person name="Sabat G."/>
            <person name="Salamov A."/>
            <person name="Samejima M."/>
            <person name="Schmutz J."/>
            <person name="Slot J.C."/>
            <person name="St John F."/>
            <person name="Stenlid J."/>
            <person name="Sun H."/>
            <person name="Sun S."/>
            <person name="Syed K."/>
            <person name="Tsang A."/>
            <person name="Wiebenga A."/>
            <person name="Young D."/>
            <person name="Pisabarro A."/>
            <person name="Eastwood D.C."/>
            <person name="Martin F."/>
            <person name="Cullen D."/>
            <person name="Grigoriev I.V."/>
            <person name="Hibbett D.S."/>
        </authorList>
    </citation>
    <scope>NUCLEOTIDE SEQUENCE [LARGE SCALE GENOMIC DNA]</scope>
    <source>
        <strain evidence="1 2">MD-104</strain>
    </source>
</reference>
<evidence type="ECO:0000313" key="1">
    <source>
        <dbReference type="EMBL" id="PCH33172.1"/>
    </source>
</evidence>
<dbReference type="Proteomes" id="UP000218811">
    <property type="component" value="Unassembled WGS sequence"/>
</dbReference>
<organism evidence="1 2">
    <name type="scientific">Wolfiporia cocos (strain MD-104)</name>
    <name type="common">Brown rot fungus</name>
    <dbReference type="NCBI Taxonomy" id="742152"/>
    <lineage>
        <taxon>Eukaryota</taxon>
        <taxon>Fungi</taxon>
        <taxon>Dikarya</taxon>
        <taxon>Basidiomycota</taxon>
        <taxon>Agaricomycotina</taxon>
        <taxon>Agaricomycetes</taxon>
        <taxon>Polyporales</taxon>
        <taxon>Phaeolaceae</taxon>
        <taxon>Wolfiporia</taxon>
    </lineage>
</organism>
<protein>
    <submittedName>
        <fullName evidence="1">Uncharacterized protein</fullName>
    </submittedName>
</protein>
<keyword evidence="2" id="KW-1185">Reference proteome</keyword>
<name>A0A2H3IT54_WOLCO</name>
<proteinExistence type="predicted"/>